<dbReference type="RefSeq" id="XP_052757255.1">
    <property type="nucleotide sequence ID" value="XM_052901295.1"/>
</dbReference>
<dbReference type="SMART" id="SM00355">
    <property type="entry name" value="ZnF_C2H2"/>
    <property type="match status" value="8"/>
</dbReference>
<evidence type="ECO:0000256" key="1">
    <source>
        <dbReference type="ARBA" id="ARBA00004123"/>
    </source>
</evidence>
<dbReference type="Proteomes" id="UP001652740">
    <property type="component" value="Unplaced"/>
</dbReference>
<evidence type="ECO:0000256" key="7">
    <source>
        <dbReference type="ARBA" id="ARBA00023242"/>
    </source>
</evidence>
<evidence type="ECO:0000259" key="9">
    <source>
        <dbReference type="PROSITE" id="PS50157"/>
    </source>
</evidence>
<evidence type="ECO:0000256" key="8">
    <source>
        <dbReference type="PROSITE-ProRule" id="PRU00042"/>
    </source>
</evidence>
<dbReference type="Gene3D" id="3.30.160.60">
    <property type="entry name" value="Classic Zinc Finger"/>
    <property type="match status" value="5"/>
</dbReference>
<keyword evidence="2" id="KW-0479">Metal-binding</keyword>
<dbReference type="Pfam" id="PF13912">
    <property type="entry name" value="zf-C2H2_6"/>
    <property type="match status" value="2"/>
</dbReference>
<evidence type="ECO:0000256" key="4">
    <source>
        <dbReference type="ARBA" id="ARBA00022771"/>
    </source>
</evidence>
<evidence type="ECO:0000256" key="6">
    <source>
        <dbReference type="ARBA" id="ARBA00023125"/>
    </source>
</evidence>
<gene>
    <name evidence="11" type="primary">LOC113510102</name>
</gene>
<feature type="domain" description="C2H2-type" evidence="9">
    <location>
        <begin position="276"/>
        <end position="298"/>
    </location>
</feature>
<protein>
    <submittedName>
        <fullName evidence="11">Zinc finger protein 28-like isoform X1</fullName>
    </submittedName>
</protein>
<evidence type="ECO:0000256" key="3">
    <source>
        <dbReference type="ARBA" id="ARBA00022737"/>
    </source>
</evidence>
<keyword evidence="6" id="KW-0238">DNA-binding</keyword>
<feature type="domain" description="C2H2-type" evidence="9">
    <location>
        <begin position="332"/>
        <end position="360"/>
    </location>
</feature>
<keyword evidence="5" id="KW-0862">Zinc</keyword>
<comment type="subcellular location">
    <subcellularLocation>
        <location evidence="1">Nucleus</location>
    </subcellularLocation>
</comment>
<evidence type="ECO:0000313" key="10">
    <source>
        <dbReference type="Proteomes" id="UP001652740"/>
    </source>
</evidence>
<organism evidence="10 11">
    <name type="scientific">Galleria mellonella</name>
    <name type="common">Greater wax moth</name>
    <dbReference type="NCBI Taxonomy" id="7137"/>
    <lineage>
        <taxon>Eukaryota</taxon>
        <taxon>Metazoa</taxon>
        <taxon>Ecdysozoa</taxon>
        <taxon>Arthropoda</taxon>
        <taxon>Hexapoda</taxon>
        <taxon>Insecta</taxon>
        <taxon>Pterygota</taxon>
        <taxon>Neoptera</taxon>
        <taxon>Endopterygota</taxon>
        <taxon>Lepidoptera</taxon>
        <taxon>Glossata</taxon>
        <taxon>Ditrysia</taxon>
        <taxon>Pyraloidea</taxon>
        <taxon>Pyralidae</taxon>
        <taxon>Galleriinae</taxon>
        <taxon>Galleria</taxon>
    </lineage>
</organism>
<keyword evidence="10" id="KW-1185">Reference proteome</keyword>
<reference evidence="11" key="1">
    <citation type="submission" date="2025-08" db="UniProtKB">
        <authorList>
            <consortium name="RefSeq"/>
        </authorList>
    </citation>
    <scope>IDENTIFICATION</scope>
    <source>
        <tissue evidence="11">Whole larvae</tissue>
    </source>
</reference>
<dbReference type="Pfam" id="PF00096">
    <property type="entry name" value="zf-C2H2"/>
    <property type="match status" value="2"/>
</dbReference>
<proteinExistence type="predicted"/>
<accession>A0ABM3N1C2</accession>
<evidence type="ECO:0000313" key="11">
    <source>
        <dbReference type="RefSeq" id="XP_052757255.1"/>
    </source>
</evidence>
<evidence type="ECO:0000256" key="2">
    <source>
        <dbReference type="ARBA" id="ARBA00022723"/>
    </source>
</evidence>
<dbReference type="PROSITE" id="PS00028">
    <property type="entry name" value="ZINC_FINGER_C2H2_1"/>
    <property type="match status" value="6"/>
</dbReference>
<dbReference type="PROSITE" id="PS50157">
    <property type="entry name" value="ZINC_FINGER_C2H2_2"/>
    <property type="match status" value="7"/>
</dbReference>
<name>A0ABM3N1C2_GALME</name>
<keyword evidence="4 8" id="KW-0863">Zinc-finger</keyword>
<dbReference type="SUPFAM" id="SSF57667">
    <property type="entry name" value="beta-beta-alpha zinc fingers"/>
    <property type="match status" value="4"/>
</dbReference>
<sequence>METSRSSLDAGDRNRIGRDYAFARIEMMEGTDLIGYSLQDVKDIEDDFHKSQLELLTSLSGSDTSSELKLSFRFEQIVKSIKHRLKNIEQKPVISSSGSSNMKLPRIIIKPFDSRIENWVSFIQLFDSLIHSKEIAPVEKLHYLLSNVQVIDIHKFDGSILVKKINDDVSDFDKKSGGNDVDELYGSCSDGDVKESPEPIKEENMDSNSLISEQFSKIHSQIERDKDTMHIDKGKGQGTKEVYYEVTDDFKCKICSTALPNAYVFHLHMNEHFPNHICELCGKGFLTEKRLKRHMPSHKKGPFKCEECNAEFTNINSLGSHRQRKHGPGPLYRCPQCPERFATLSRRAAHRAAAHAAPPPARQCRACGRRFLLAGNLNAHMRNKHLKVKRYFCTECDAGFFYKQELTAHVASHTGLKLYQCTVCPKRYPRKKALKVHMRIHTGERLFSCDACGKSFTQKCTLMSHVKTHNRKEAKQKNKNAPK</sequence>
<dbReference type="InterPro" id="IPR013087">
    <property type="entry name" value="Znf_C2H2_type"/>
</dbReference>
<keyword evidence="7" id="KW-0539">Nucleus</keyword>
<feature type="domain" description="C2H2-type" evidence="9">
    <location>
        <begin position="419"/>
        <end position="446"/>
    </location>
</feature>
<feature type="domain" description="C2H2-type" evidence="9">
    <location>
        <begin position="447"/>
        <end position="474"/>
    </location>
</feature>
<evidence type="ECO:0000256" key="5">
    <source>
        <dbReference type="ARBA" id="ARBA00022833"/>
    </source>
</evidence>
<dbReference type="InterPro" id="IPR036236">
    <property type="entry name" value="Znf_C2H2_sf"/>
</dbReference>
<dbReference type="PANTHER" id="PTHR24390:SF159">
    <property type="entry name" value="GROWTH FACTOR INDEPENDENT 1 TRANSCRIPTIONAL REPRESSOR"/>
    <property type="match status" value="1"/>
</dbReference>
<dbReference type="GeneID" id="113510102"/>
<feature type="domain" description="C2H2-type" evidence="9">
    <location>
        <begin position="391"/>
        <end position="418"/>
    </location>
</feature>
<keyword evidence="3" id="KW-0677">Repeat</keyword>
<feature type="domain" description="C2H2-type" evidence="9">
    <location>
        <begin position="303"/>
        <end position="330"/>
    </location>
</feature>
<feature type="domain" description="C2H2-type" evidence="9">
    <location>
        <begin position="362"/>
        <end position="390"/>
    </location>
</feature>
<dbReference type="PANTHER" id="PTHR24390">
    <property type="entry name" value="ZINC FINGER PROTEIN"/>
    <property type="match status" value="1"/>
</dbReference>